<dbReference type="GO" id="GO:0051307">
    <property type="term" value="P:meiotic chromosome separation"/>
    <property type="evidence" value="ECO:0007669"/>
    <property type="project" value="TreeGrafter"/>
</dbReference>
<dbReference type="eggNOG" id="KOG1849">
    <property type="taxonomic scope" value="Eukaryota"/>
</dbReference>
<dbReference type="InterPro" id="IPR005314">
    <property type="entry name" value="Peptidase_C50"/>
</dbReference>
<keyword evidence="4" id="KW-0159">Chromosome partition</keyword>
<dbReference type="PANTHER" id="PTHR12792:SF0">
    <property type="entry name" value="SEPARIN"/>
    <property type="match status" value="1"/>
</dbReference>
<name>A0A067QPU0_ZOONE</name>
<dbReference type="PANTHER" id="PTHR12792">
    <property type="entry name" value="EXTRA SPINDLE POLES 1-RELATED"/>
    <property type="match status" value="1"/>
</dbReference>
<dbReference type="GO" id="GO:0006508">
    <property type="term" value="P:proteolysis"/>
    <property type="evidence" value="ECO:0007669"/>
    <property type="project" value="InterPro"/>
</dbReference>
<proteinExistence type="predicted"/>
<feature type="domain" description="Peptidase C50" evidence="5">
    <location>
        <begin position="381"/>
        <end position="477"/>
    </location>
</feature>
<dbReference type="GO" id="GO:0004197">
    <property type="term" value="F:cysteine-type endopeptidase activity"/>
    <property type="evidence" value="ECO:0007669"/>
    <property type="project" value="InterPro"/>
</dbReference>
<evidence type="ECO:0000256" key="4">
    <source>
        <dbReference type="ARBA" id="ARBA00022829"/>
    </source>
</evidence>
<dbReference type="Proteomes" id="UP000027135">
    <property type="component" value="Unassembled WGS sequence"/>
</dbReference>
<keyword evidence="7" id="KW-1185">Reference proteome</keyword>
<evidence type="ECO:0000256" key="1">
    <source>
        <dbReference type="ARBA" id="ARBA00000451"/>
    </source>
</evidence>
<reference evidence="6 7" key="1">
    <citation type="journal article" date="2014" name="Nat. Commun.">
        <title>Molecular traces of alternative social organization in a termite genome.</title>
        <authorList>
            <person name="Terrapon N."/>
            <person name="Li C."/>
            <person name="Robertson H.M."/>
            <person name="Ji L."/>
            <person name="Meng X."/>
            <person name="Booth W."/>
            <person name="Chen Z."/>
            <person name="Childers C.P."/>
            <person name="Glastad K.M."/>
            <person name="Gokhale K."/>
            <person name="Gowin J."/>
            <person name="Gronenberg W."/>
            <person name="Hermansen R.A."/>
            <person name="Hu H."/>
            <person name="Hunt B.G."/>
            <person name="Huylmans A.K."/>
            <person name="Khalil S.M."/>
            <person name="Mitchell R.D."/>
            <person name="Munoz-Torres M.C."/>
            <person name="Mustard J.A."/>
            <person name="Pan H."/>
            <person name="Reese J.T."/>
            <person name="Scharf M.E."/>
            <person name="Sun F."/>
            <person name="Vogel H."/>
            <person name="Xiao J."/>
            <person name="Yang W."/>
            <person name="Yang Z."/>
            <person name="Yang Z."/>
            <person name="Zhou J."/>
            <person name="Zhu J."/>
            <person name="Brent C.S."/>
            <person name="Elsik C.G."/>
            <person name="Goodisman M.A."/>
            <person name="Liberles D.A."/>
            <person name="Roe R.M."/>
            <person name="Vargo E.L."/>
            <person name="Vilcinskas A."/>
            <person name="Wang J."/>
            <person name="Bornberg-Bauer E."/>
            <person name="Korb J."/>
            <person name="Zhang G."/>
            <person name="Liebig J."/>
        </authorList>
    </citation>
    <scope>NUCLEOTIDE SEQUENCE [LARGE SCALE GENOMIC DNA]</scope>
    <source>
        <tissue evidence="6">Whole organism</tissue>
    </source>
</reference>
<dbReference type="OMA" id="AWNLAVE"/>
<dbReference type="STRING" id="136037.A0A067QPU0"/>
<dbReference type="InParanoid" id="A0A067QPU0"/>
<dbReference type="PROSITE" id="PS51700">
    <property type="entry name" value="SEPARIN"/>
    <property type="match status" value="1"/>
</dbReference>
<dbReference type="FunCoup" id="A0A067QPU0">
    <property type="interactions" value="12"/>
</dbReference>
<evidence type="ECO:0000259" key="5">
    <source>
        <dbReference type="PROSITE" id="PS51700"/>
    </source>
</evidence>
<dbReference type="GO" id="GO:0005737">
    <property type="term" value="C:cytoplasm"/>
    <property type="evidence" value="ECO:0007669"/>
    <property type="project" value="TreeGrafter"/>
</dbReference>
<dbReference type="EC" id="3.4.22.49" evidence="2"/>
<dbReference type="GO" id="GO:0005634">
    <property type="term" value="C:nucleus"/>
    <property type="evidence" value="ECO:0007669"/>
    <property type="project" value="InterPro"/>
</dbReference>
<dbReference type="AlphaFoldDB" id="A0A067QPU0"/>
<organism evidence="6 7">
    <name type="scientific">Zootermopsis nevadensis</name>
    <name type="common">Dampwood termite</name>
    <dbReference type="NCBI Taxonomy" id="136037"/>
    <lineage>
        <taxon>Eukaryota</taxon>
        <taxon>Metazoa</taxon>
        <taxon>Ecdysozoa</taxon>
        <taxon>Arthropoda</taxon>
        <taxon>Hexapoda</taxon>
        <taxon>Insecta</taxon>
        <taxon>Pterygota</taxon>
        <taxon>Neoptera</taxon>
        <taxon>Polyneoptera</taxon>
        <taxon>Dictyoptera</taxon>
        <taxon>Blattodea</taxon>
        <taxon>Blattoidea</taxon>
        <taxon>Termitoidae</taxon>
        <taxon>Termopsidae</taxon>
        <taxon>Zootermopsis</taxon>
    </lineage>
</organism>
<evidence type="ECO:0000256" key="3">
    <source>
        <dbReference type="ARBA" id="ARBA00022801"/>
    </source>
</evidence>
<evidence type="ECO:0000313" key="7">
    <source>
        <dbReference type="Proteomes" id="UP000027135"/>
    </source>
</evidence>
<gene>
    <name evidence="6" type="ORF">L798_14542</name>
</gene>
<dbReference type="EMBL" id="KK853095">
    <property type="protein sequence ID" value="KDR11475.1"/>
    <property type="molecule type" value="Genomic_DNA"/>
</dbReference>
<evidence type="ECO:0000313" key="6">
    <source>
        <dbReference type="EMBL" id="KDR11475.1"/>
    </source>
</evidence>
<keyword evidence="3" id="KW-0378">Hydrolase</keyword>
<dbReference type="GO" id="GO:0072686">
    <property type="term" value="C:mitotic spindle"/>
    <property type="evidence" value="ECO:0007669"/>
    <property type="project" value="TreeGrafter"/>
</dbReference>
<comment type="catalytic activity">
    <reaction evidence="1">
        <text>All bonds known to be hydrolyzed by this endopeptidase have arginine in P1 and an acidic residue in P4. P6 is often occupied by an acidic residue or by a hydroxy-amino-acid residue, the phosphorylation of which enhances cleavage.</text>
        <dbReference type="EC" id="3.4.22.49"/>
    </reaction>
</comment>
<accession>A0A067QPU0</accession>
<evidence type="ECO:0000256" key="2">
    <source>
        <dbReference type="ARBA" id="ARBA00012489"/>
    </source>
</evidence>
<dbReference type="GO" id="GO:0005813">
    <property type="term" value="C:centrosome"/>
    <property type="evidence" value="ECO:0007669"/>
    <property type="project" value="TreeGrafter"/>
</dbReference>
<dbReference type="InterPro" id="IPR030397">
    <property type="entry name" value="SEPARIN_core_dom"/>
</dbReference>
<sequence length="614" mass="70919">MSLDLEDLRRQLEEQLEVLKRFPNGPSYRSIRKNLAKICLESDREMEAIFNLVESHAVSLRTRTHLRYDQARFSEEESKLGLNGLLVRHGGVNEHKGVPAMLERLYELPEEWTLVQLTFAHDPASRFTSHTHPFKHPTPPELHITRFECGKHARKHPPYCITIPIKQKFRTLKAELRTIIDDHQNRLKWGLLTNEQYYRFKGTLDMRMKNVVTRLQNDWLGHWISLLVAHYTEPENEDQVASFVDQLLDEYVQNEDTSLQKEQHSVTTWSRRNMYLLAKASAFLPEWELRKGVADCLKIPVAATKNLTQQLSKLPDAVRLRTTRRHPVILLLDEELELFPWEMLTVIQDHPVCRVPNLHILYALYKAHEDNISGGRLQVDAEFGYYIVNPEQNLPRNERRLRPFLTSRAPSWKGTFGVLPSSEQFRDVLQNYSIFIYAGHGSGSQFLQGDEIQKVKVQAVTFLFGCSSVTSKDLGGQVEPAGMWHFYHIASCPMVIGNLWAVTDAASDAITVHTLHTWLPRTLEMVADEEQERVPPKPNDIRDPDAPELWYPYGYKWKQEPDLLYAIHRGHASNKHYMASAALVARGLPVVIKGKVDKSMTVQHQEQESLINLK</sequence>
<dbReference type="OrthoDB" id="10255632at2759"/>
<protein>
    <recommendedName>
        <fullName evidence="2">separase</fullName>
        <ecNumber evidence="2">3.4.22.49</ecNumber>
    </recommendedName>
</protein>
<dbReference type="Pfam" id="PF03568">
    <property type="entry name" value="Separin_C"/>
    <property type="match status" value="1"/>
</dbReference>